<accession>A0A6J5MVB5</accession>
<protein>
    <submittedName>
        <fullName evidence="1">Uncharacterized protein</fullName>
    </submittedName>
</protein>
<proteinExistence type="predicted"/>
<reference evidence="1" key="1">
    <citation type="submission" date="2020-04" db="EMBL/GenBank/DDBJ databases">
        <authorList>
            <person name="Chiriac C."/>
            <person name="Salcher M."/>
            <person name="Ghai R."/>
            <person name="Kavagutti S V."/>
        </authorList>
    </citation>
    <scope>NUCLEOTIDE SEQUENCE</scope>
</reference>
<evidence type="ECO:0000313" key="1">
    <source>
        <dbReference type="EMBL" id="CAB4151175.1"/>
    </source>
</evidence>
<organism evidence="1">
    <name type="scientific">uncultured Caudovirales phage</name>
    <dbReference type="NCBI Taxonomy" id="2100421"/>
    <lineage>
        <taxon>Viruses</taxon>
        <taxon>Duplodnaviria</taxon>
        <taxon>Heunggongvirae</taxon>
        <taxon>Uroviricota</taxon>
        <taxon>Caudoviricetes</taxon>
        <taxon>Peduoviridae</taxon>
        <taxon>Maltschvirus</taxon>
        <taxon>Maltschvirus maltsch</taxon>
    </lineage>
</organism>
<name>A0A6J5MVB5_9CAUD</name>
<dbReference type="EMBL" id="LR796564">
    <property type="protein sequence ID" value="CAB4151175.1"/>
    <property type="molecule type" value="Genomic_DNA"/>
</dbReference>
<sequence>MGFYVNSTDFIGKFEIHQGMYDVANIDAYIQKYELRYLVELLGVDLYNSYYLDANAQIDHIPLNPLFKFLYDPFQYQLNMQYWTILYSYGIKEMLLGFIYFEYNKDFITANTLAGNVTQKSENSEGAFLTIYGKYNDAIKTYRAIQDYILFNSGSYPTFRGMPKQYAYWL</sequence>
<gene>
    <name evidence="1" type="ORF">UFOVP597_4</name>
</gene>